<dbReference type="PROSITE" id="PS00194">
    <property type="entry name" value="THIOREDOXIN_1"/>
    <property type="match status" value="1"/>
</dbReference>
<dbReference type="Pfam" id="PF00085">
    <property type="entry name" value="Thioredoxin"/>
    <property type="match status" value="1"/>
</dbReference>
<dbReference type="Gene3D" id="3.40.30.10">
    <property type="entry name" value="Glutaredoxin"/>
    <property type="match status" value="1"/>
</dbReference>
<protein>
    <submittedName>
        <fullName evidence="4">Thioredoxin</fullName>
    </submittedName>
</protein>
<feature type="domain" description="Thioredoxin" evidence="3">
    <location>
        <begin position="298"/>
        <end position="425"/>
    </location>
</feature>
<dbReference type="PANTHER" id="PTHR43601:SF3">
    <property type="entry name" value="THIOREDOXIN, MITOCHONDRIAL"/>
    <property type="match status" value="1"/>
</dbReference>
<dbReference type="Proteomes" id="UP000270673">
    <property type="component" value="Chromosome"/>
</dbReference>
<keyword evidence="5" id="KW-1185">Reference proteome</keyword>
<dbReference type="GO" id="GO:0045454">
    <property type="term" value="P:cell redox homeostasis"/>
    <property type="evidence" value="ECO:0007669"/>
    <property type="project" value="TreeGrafter"/>
</dbReference>
<dbReference type="AlphaFoldDB" id="A0A3Q9INS3"/>
<dbReference type="InterPro" id="IPR017937">
    <property type="entry name" value="Thioredoxin_CS"/>
</dbReference>
<accession>A0A3Q9INS3</accession>
<feature type="chain" id="PRO_5018654553" evidence="2">
    <location>
        <begin position="22"/>
        <end position="425"/>
    </location>
</feature>
<gene>
    <name evidence="4" type="ORF">D8S85_12080</name>
</gene>
<evidence type="ECO:0000259" key="3">
    <source>
        <dbReference type="PROSITE" id="PS51352"/>
    </source>
</evidence>
<dbReference type="KEGG" id="buy:D8S85_12080"/>
<dbReference type="PROSITE" id="PS51352">
    <property type="entry name" value="THIOREDOXIN_2"/>
    <property type="match status" value="1"/>
</dbReference>
<evidence type="ECO:0000256" key="2">
    <source>
        <dbReference type="SAM" id="SignalP"/>
    </source>
</evidence>
<feature type="signal peptide" evidence="2">
    <location>
        <begin position="1"/>
        <end position="21"/>
    </location>
</feature>
<dbReference type="InterPro" id="IPR036249">
    <property type="entry name" value="Thioredoxin-like_sf"/>
</dbReference>
<dbReference type="OrthoDB" id="1097594at2"/>
<organism evidence="4 5">
    <name type="scientific">Butyricimonas faecalis</name>
    <dbReference type="NCBI Taxonomy" id="2093856"/>
    <lineage>
        <taxon>Bacteria</taxon>
        <taxon>Pseudomonadati</taxon>
        <taxon>Bacteroidota</taxon>
        <taxon>Bacteroidia</taxon>
        <taxon>Bacteroidales</taxon>
        <taxon>Odoribacteraceae</taxon>
        <taxon>Butyricimonas</taxon>
    </lineage>
</organism>
<dbReference type="RefSeq" id="WP_106480851.1">
    <property type="nucleotide sequence ID" value="NZ_CP032819.1"/>
</dbReference>
<reference evidence="4 5" key="1">
    <citation type="submission" date="2018-10" db="EMBL/GenBank/DDBJ databases">
        <title>Butyricimonas faecalis sp. nov., isolated from human faeces and emended description of the genus Butyricimonas.</title>
        <authorList>
            <person name="Le Roy T."/>
            <person name="Van der Smissen P."/>
            <person name="Paquot A."/>
            <person name="Delzenne N."/>
            <person name="Muccioli G."/>
            <person name="Collet J.-F."/>
            <person name="Cani P.D."/>
        </authorList>
    </citation>
    <scope>NUCLEOTIDE SEQUENCE [LARGE SCALE GENOMIC DNA]</scope>
    <source>
        <strain evidence="4 5">H184</strain>
    </source>
</reference>
<dbReference type="CDD" id="cd02947">
    <property type="entry name" value="TRX_family"/>
    <property type="match status" value="1"/>
</dbReference>
<evidence type="ECO:0000256" key="1">
    <source>
        <dbReference type="ARBA" id="ARBA00023284"/>
    </source>
</evidence>
<dbReference type="PANTHER" id="PTHR43601">
    <property type="entry name" value="THIOREDOXIN, MITOCHONDRIAL"/>
    <property type="match status" value="1"/>
</dbReference>
<evidence type="ECO:0000313" key="5">
    <source>
        <dbReference type="Proteomes" id="UP000270673"/>
    </source>
</evidence>
<keyword evidence="2" id="KW-0732">Signal</keyword>
<dbReference type="EMBL" id="CP032819">
    <property type="protein sequence ID" value="AZS30207.1"/>
    <property type="molecule type" value="Genomic_DNA"/>
</dbReference>
<dbReference type="SUPFAM" id="SSF52833">
    <property type="entry name" value="Thioredoxin-like"/>
    <property type="match status" value="1"/>
</dbReference>
<evidence type="ECO:0000313" key="4">
    <source>
        <dbReference type="EMBL" id="AZS30207.1"/>
    </source>
</evidence>
<proteinExistence type="predicted"/>
<dbReference type="InterPro" id="IPR013766">
    <property type="entry name" value="Thioredoxin_domain"/>
</dbReference>
<sequence length="425" mass="48174">MKRIFVLICCVFVFFSVFSQSKNTSVEVLDYRTVDGKIILELLVNDIKADFVLDINGANAVLPEYVEKLEIDQEVQKSLSNVAKTRGIETIKTMKINKISFGNNIFSNNFSILVLKDAPYLRKLGVAGTINTRLFRGATITLDGKRQKITTSIPYRPPYMRLDYRVDCVLETDGTLLCPVVINGKNYSLAFDSWCEDIIAMSPEDFALFTGKKAGQELNINLGYEAPIKTGQVKVADECLFVKNMMKNVLIPENKSLQRSVLGVGLLKEGILSIDVRRSKMYFQPYDLVKIEDELIPKDLNVKIESGKLNPITGEYFLEHIFDYKKGGDFVLKGDKPVVIDFWASWCGPCMKMLPIMEKLAAKYKDQVIFYKVNADVERELCRVYDIEALPTFFFIPVGGKPIVEVGARPENFESIIQEQLLKKK</sequence>
<keyword evidence="1" id="KW-0676">Redox-active center</keyword>
<name>A0A3Q9INS3_9BACT</name>